<dbReference type="Proteomes" id="UP001322744">
    <property type="component" value="Chromosome"/>
</dbReference>
<name>A0ABZ0TXN4_9FIRM</name>
<accession>A0ABZ0TXN4</accession>
<dbReference type="EMBL" id="CP139957">
    <property type="protein sequence ID" value="WPX08211.1"/>
    <property type="molecule type" value="Genomic_DNA"/>
</dbReference>
<reference evidence="1 2" key="1">
    <citation type="submission" date="2023-12" db="EMBL/GenBank/DDBJ databases">
        <authorList>
            <person name="Manesh M.J.H."/>
            <person name="Bing R.G."/>
            <person name="Willard D.J."/>
            <person name="Kelly R.M."/>
        </authorList>
    </citation>
    <scope>NUCLEOTIDE SEQUENCE [LARGE SCALE GENOMIC DNA]</scope>
    <source>
        <strain evidence="1 2">DSM 8977</strain>
    </source>
</reference>
<keyword evidence="2" id="KW-1185">Reference proteome</keyword>
<gene>
    <name evidence="1" type="ORF">SOJ16_002078</name>
</gene>
<evidence type="ECO:0000313" key="2">
    <source>
        <dbReference type="Proteomes" id="UP001322744"/>
    </source>
</evidence>
<proteinExistence type="predicted"/>
<protein>
    <submittedName>
        <fullName evidence="1">Uncharacterized protein</fullName>
    </submittedName>
</protein>
<evidence type="ECO:0000313" key="1">
    <source>
        <dbReference type="EMBL" id="WPX08211.1"/>
    </source>
</evidence>
<organism evidence="1 2">
    <name type="scientific">Anaerocellum danielii</name>
    <dbReference type="NCBI Taxonomy" id="1387557"/>
    <lineage>
        <taxon>Bacteria</taxon>
        <taxon>Bacillati</taxon>
        <taxon>Bacillota</taxon>
        <taxon>Bacillota incertae sedis</taxon>
        <taxon>Caldicellulosiruptorales</taxon>
        <taxon>Caldicellulosiruptoraceae</taxon>
        <taxon>Anaerocellum</taxon>
    </lineage>
</organism>
<sequence>MIQITERDEQLIRKILRFKMVNYEMAREIYKNKWAYYKRIDRLIEEKVLKKVAGKYLTLDTGGIEYAAIELGESFEPLSNPTSKEMVYRWKNIVMVGNRAYIYPHFRTAWELKQQSREGGRKDGISDKNKILGEANGYGIFKVSSKSNMKVLSEMISDMDELVNYGIERFIFLCEGQEKLKDFLDVILKHGTKIRAKALHALPLNESGMRIMDVIVGIAGWKQKVAGKVYSSTFPSRHRVFDFEAGGRYVYIGIDGDMIGKKAVEDVLKAGMRQAVEVLILKGQGWRYEGLPVVLRTITMQEFLSAVGYIEQPSSDEQTQIQNEVMEQ</sequence>
<dbReference type="RefSeq" id="WP_045175499.1">
    <property type="nucleotide sequence ID" value="NZ_CP139957.1"/>
</dbReference>